<dbReference type="Proteomes" id="UP000092321">
    <property type="component" value="Unassembled WGS sequence"/>
</dbReference>
<name>A0A1B7TBN7_9ASCO</name>
<dbReference type="PANTHER" id="PTHR47524">
    <property type="entry name" value="20S RRNA ACCUMULATION PROTEIN 4"/>
    <property type="match status" value="1"/>
</dbReference>
<dbReference type="EMBL" id="LXPE01000024">
    <property type="protein sequence ID" value="OBA26095.1"/>
    <property type="molecule type" value="Genomic_DNA"/>
</dbReference>
<dbReference type="InterPro" id="IPR007320">
    <property type="entry name" value="PDCD2_C"/>
</dbReference>
<reference evidence="3" key="1">
    <citation type="journal article" date="2016" name="Proc. Natl. Acad. Sci. U.S.A.">
        <title>Comparative genomics of biotechnologically important yeasts.</title>
        <authorList>
            <person name="Riley R."/>
            <person name="Haridas S."/>
            <person name="Wolfe K.H."/>
            <person name="Lopes M.R."/>
            <person name="Hittinger C.T."/>
            <person name="Goeker M."/>
            <person name="Salamov A.A."/>
            <person name="Wisecaver J.H."/>
            <person name="Long T.M."/>
            <person name="Calvey C.H."/>
            <person name="Aerts A.L."/>
            <person name="Barry K.W."/>
            <person name="Choi C."/>
            <person name="Clum A."/>
            <person name="Coughlan A.Y."/>
            <person name="Deshpande S."/>
            <person name="Douglass A.P."/>
            <person name="Hanson S.J."/>
            <person name="Klenk H.-P."/>
            <person name="LaButti K.M."/>
            <person name="Lapidus A."/>
            <person name="Lindquist E.A."/>
            <person name="Lipzen A.M."/>
            <person name="Meier-Kolthoff J.P."/>
            <person name="Ohm R.A."/>
            <person name="Otillar R.P."/>
            <person name="Pangilinan J.L."/>
            <person name="Peng Y."/>
            <person name="Rokas A."/>
            <person name="Rosa C.A."/>
            <person name="Scheuner C."/>
            <person name="Sibirny A.A."/>
            <person name="Slot J.C."/>
            <person name="Stielow J.B."/>
            <person name="Sun H."/>
            <person name="Kurtzman C.P."/>
            <person name="Blackwell M."/>
            <person name="Grigoriev I.V."/>
            <person name="Jeffries T.W."/>
        </authorList>
    </citation>
    <scope>NUCLEOTIDE SEQUENCE [LARGE SCALE GENOMIC DNA]</scope>
    <source>
        <strain evidence="3">NRRL Y-1626</strain>
    </source>
</reference>
<organism evidence="2 3">
    <name type="scientific">Hanseniaspora valbyensis NRRL Y-1626</name>
    <dbReference type="NCBI Taxonomy" id="766949"/>
    <lineage>
        <taxon>Eukaryota</taxon>
        <taxon>Fungi</taxon>
        <taxon>Dikarya</taxon>
        <taxon>Ascomycota</taxon>
        <taxon>Saccharomycotina</taxon>
        <taxon>Saccharomycetes</taxon>
        <taxon>Saccharomycodales</taxon>
        <taxon>Saccharomycodaceae</taxon>
        <taxon>Hanseniaspora</taxon>
    </lineage>
</organism>
<evidence type="ECO:0000313" key="2">
    <source>
        <dbReference type="EMBL" id="OBA26095.1"/>
    </source>
</evidence>
<gene>
    <name evidence="2" type="ORF">HANVADRAFT_63129</name>
</gene>
<evidence type="ECO:0000313" key="3">
    <source>
        <dbReference type="Proteomes" id="UP000092321"/>
    </source>
</evidence>
<dbReference type="GO" id="GO:0030490">
    <property type="term" value="P:maturation of SSU-rRNA"/>
    <property type="evidence" value="ECO:0007669"/>
    <property type="project" value="TreeGrafter"/>
</dbReference>
<dbReference type="OrthoDB" id="443682at2759"/>
<protein>
    <recommendedName>
        <fullName evidence="1">Programmed cell death protein 2 C-terminal domain-containing protein</fullName>
    </recommendedName>
</protein>
<dbReference type="AlphaFoldDB" id="A0A1B7TBN7"/>
<dbReference type="PANTHER" id="PTHR47524:SF1">
    <property type="entry name" value="20S RRNA ACCUMULATION PROTEIN 4"/>
    <property type="match status" value="1"/>
</dbReference>
<comment type="caution">
    <text evidence="2">The sequence shown here is derived from an EMBL/GenBank/DDBJ whole genome shotgun (WGS) entry which is preliminary data.</text>
</comment>
<keyword evidence="3" id="KW-1185">Reference proteome</keyword>
<dbReference type="GO" id="GO:0005737">
    <property type="term" value="C:cytoplasm"/>
    <property type="evidence" value="ECO:0007669"/>
    <property type="project" value="InterPro"/>
</dbReference>
<sequence length="412" mass="47354">MSDIESVNDTSDYEDDFDLEENVKSKTNNNAAQLGLIDCNIKEDDVLEVEDIILGGNYINKDIPKELLTCKICKKNDNIRLLLKSFLPVQEDSEYCLNSDDRWLYLIQCNSCINKDDSIRCIREIKYNDGQYTGEKEKENSIKEDIIPKVNPFAINNDTSANPFGNTGNSSNPFDNTQFNPFVSTISTPVETIDNSASEAKAKMAEIENKKKHDLKPDLKVDLNEYYTPYFVYLDKEKFNKKQQPDNKKVNFDNIQIDDPSINLDDLKSTKDVKEVEVDPLVNELTTSLTDPQFNKFTNILEYNPDQILRLSDKPIFFKSDSFVKSYFSTKENKKCIPKLEGSSKERQFELQLMPYAISKLENGLDIDLKNVGMEWGTILVFTDPDCFTPKGRGKVNESSFIEEFVYVQWDD</sequence>
<accession>A0A1B7TBN7</accession>
<proteinExistence type="predicted"/>
<feature type="domain" description="Programmed cell death protein 2 C-terminal" evidence="1">
    <location>
        <begin position="291"/>
        <end position="410"/>
    </location>
</feature>
<dbReference type="Pfam" id="PF04194">
    <property type="entry name" value="PDCD2_C"/>
    <property type="match status" value="1"/>
</dbReference>
<evidence type="ECO:0000259" key="1">
    <source>
        <dbReference type="Pfam" id="PF04194"/>
    </source>
</evidence>